<reference evidence="2" key="2">
    <citation type="submission" date="2020-12" db="EMBL/GenBank/DDBJ databases">
        <title>New Spironucleus salmonicida genome in near-complete chromosomes.</title>
        <authorList>
            <person name="Xu F."/>
            <person name="Kurt Z."/>
            <person name="Jimenez-Gonzalez A."/>
            <person name="Astvaldsson A."/>
            <person name="Andersson J.O."/>
            <person name="Svard S.G."/>
        </authorList>
    </citation>
    <scope>NUCLEOTIDE SEQUENCE</scope>
    <source>
        <strain evidence="2">ATCC 50377</strain>
    </source>
</reference>
<proteinExistence type="predicted"/>
<evidence type="ECO:0000313" key="1">
    <source>
        <dbReference type="EMBL" id="EST47952.1"/>
    </source>
</evidence>
<dbReference type="Proteomes" id="UP000018208">
    <property type="component" value="Unassembled WGS sequence"/>
</dbReference>
<evidence type="ECO:0000313" key="3">
    <source>
        <dbReference type="Proteomes" id="UP000018208"/>
    </source>
</evidence>
<dbReference type="EMBL" id="KI546015">
    <property type="protein sequence ID" value="EST47952.1"/>
    <property type="molecule type" value="Genomic_DNA"/>
</dbReference>
<protein>
    <submittedName>
        <fullName evidence="1">Uncharacterized protein</fullName>
    </submittedName>
</protein>
<dbReference type="VEuPathDB" id="GiardiaDB:SS50377_21408"/>
<organism evidence="1">
    <name type="scientific">Spironucleus salmonicida</name>
    <dbReference type="NCBI Taxonomy" id="348837"/>
    <lineage>
        <taxon>Eukaryota</taxon>
        <taxon>Metamonada</taxon>
        <taxon>Diplomonadida</taxon>
        <taxon>Hexamitidae</taxon>
        <taxon>Hexamitinae</taxon>
        <taxon>Spironucleus</taxon>
    </lineage>
</organism>
<name>V6LTI0_9EUKA</name>
<evidence type="ECO:0000313" key="2">
    <source>
        <dbReference type="EMBL" id="KAH0575879.1"/>
    </source>
</evidence>
<sequence length="176" mass="18671">MGGEGSGMVTSSTHVSGGAGLHMGNMGMNQQIGMRHPMGMGMGQQMGMGYPQGQCMDVFPIVQQYKNNPQFKQYFSNMEMHSRYGVYMYCFKCRMDHPTRMSCQDFAGQVMMLHGNPGLMQNGGGMHGMGCGPMMPNPGMGMGCGNMGMGMGHGMNPGMSNGMGGGGCNGGFGNFH</sequence>
<gene>
    <name evidence="1" type="ORF">SS50377_11936</name>
    <name evidence="2" type="ORF">SS50377_21408</name>
</gene>
<accession>V6LTI0</accession>
<reference evidence="1 2" key="1">
    <citation type="journal article" date="2014" name="PLoS Genet.">
        <title>The Genome of Spironucleus salmonicida Highlights a Fish Pathogen Adapted to Fluctuating Environments.</title>
        <authorList>
            <person name="Xu F."/>
            <person name="Jerlstrom-Hultqvist J."/>
            <person name="Einarsson E."/>
            <person name="Astvaldsson A."/>
            <person name="Svard S.G."/>
            <person name="Andersson J.O."/>
        </authorList>
    </citation>
    <scope>NUCLEOTIDE SEQUENCE</scope>
    <source>
        <strain evidence="2">ATCC 50377</strain>
    </source>
</reference>
<dbReference type="EMBL" id="AUWU02000002">
    <property type="protein sequence ID" value="KAH0575879.1"/>
    <property type="molecule type" value="Genomic_DNA"/>
</dbReference>
<dbReference type="AlphaFoldDB" id="V6LTI0"/>
<keyword evidence="3" id="KW-1185">Reference proteome</keyword>